<feature type="binding site" evidence="4">
    <location>
        <position position="187"/>
    </location>
    <ligand>
        <name>substrate</name>
    </ligand>
</feature>
<feature type="binding site" evidence="4">
    <location>
        <position position="214"/>
    </location>
    <ligand>
        <name>Zn(2+)</name>
        <dbReference type="ChEBI" id="CHEBI:29105"/>
    </ligand>
</feature>
<feature type="binding site" evidence="4">
    <location>
        <position position="302"/>
    </location>
    <ligand>
        <name>Zn(2+)</name>
        <dbReference type="ChEBI" id="CHEBI:29105"/>
    </ligand>
</feature>
<sequence length="437" mass="47501">MSQADLLIKNGLILTLDDNFTVLPQGDIVINQGQISEISAASQTKAAQIIDASGQLVMPGLINTHTHAAMTLLRGAADDLPLDIWWHKVIFPLEKKFVSPEFVRIGAALAILEMIKSGTTSFLDMYFFSAETAEICRQFGIRAWLGEAIMDFPTPSCKSAEETLNYVRAFANHYRADPLITPVIAPHAPYTCNRENLLKAKALADQLNLPLNMHVAETAEEVANLRLQTGLTPVVYLEKLGLLCRRLSAVHCVHLTTEEIKLLAHHQVKVCHCGESNMKLASGNAPIVELLQAGVTIGLGTDGAASNNNLDLFDEMDVVAKLHKAIKHDPLAINAKTALGLATTQAAKVLLRPDLGSLIIGNKADIILLNLNTAHLTPLYNPYSHLVYSAGGSDVSTVIINGKVIMKDRRLITIDETEVLTKARELAVKIGQSLPRL</sequence>
<evidence type="ECO:0000256" key="4">
    <source>
        <dbReference type="HAMAP-Rule" id="MF_01281"/>
    </source>
</evidence>
<dbReference type="SUPFAM" id="SSF51338">
    <property type="entry name" value="Composite domain of metallo-dependent hydrolases"/>
    <property type="match status" value="1"/>
</dbReference>
<dbReference type="GO" id="GO:0090614">
    <property type="term" value="F:5'-methylthioadenosine deaminase activity"/>
    <property type="evidence" value="ECO:0007669"/>
    <property type="project" value="UniProtKB-UniRule"/>
</dbReference>
<feature type="domain" description="Amidohydrolase-related" evidence="5">
    <location>
        <begin position="56"/>
        <end position="404"/>
    </location>
</feature>
<evidence type="ECO:0000256" key="2">
    <source>
        <dbReference type="ARBA" id="ARBA00022801"/>
    </source>
</evidence>
<dbReference type="GO" id="GO:0046872">
    <property type="term" value="F:metal ion binding"/>
    <property type="evidence" value="ECO:0007669"/>
    <property type="project" value="UniProtKB-KW"/>
</dbReference>
<dbReference type="Gene3D" id="3.20.20.140">
    <property type="entry name" value="Metal-dependent hydrolases"/>
    <property type="match status" value="1"/>
</dbReference>
<dbReference type="PANTHER" id="PTHR43794:SF11">
    <property type="entry name" value="AMIDOHYDROLASE-RELATED DOMAIN-CONTAINING PROTEIN"/>
    <property type="match status" value="1"/>
</dbReference>
<dbReference type="EC" id="3.5.4.28" evidence="4"/>
<feature type="binding site" evidence="4">
    <location>
        <position position="67"/>
    </location>
    <ligand>
        <name>Zn(2+)</name>
        <dbReference type="ChEBI" id="CHEBI:29105"/>
    </ligand>
</feature>
<dbReference type="Proteomes" id="UP000178951">
    <property type="component" value="Unassembled WGS sequence"/>
</dbReference>
<dbReference type="AlphaFoldDB" id="A0A1F4TK48"/>
<evidence type="ECO:0000313" key="6">
    <source>
        <dbReference type="EMBL" id="OGC32423.1"/>
    </source>
</evidence>
<keyword evidence="1 4" id="KW-0479">Metal-binding</keyword>
<feature type="binding site" evidence="4">
    <location>
        <position position="302"/>
    </location>
    <ligand>
        <name>substrate</name>
    </ligand>
</feature>
<dbReference type="EMBL" id="MEUF01000078">
    <property type="protein sequence ID" value="OGC32423.1"/>
    <property type="molecule type" value="Genomic_DNA"/>
</dbReference>
<accession>A0A1F4TK48</accession>
<keyword evidence="3 4" id="KW-0862">Zinc</keyword>
<dbReference type="Pfam" id="PF01979">
    <property type="entry name" value="Amidohydro_1"/>
    <property type="match status" value="1"/>
</dbReference>
<comment type="similarity">
    <text evidence="4">Belongs to the metallo-dependent hydrolases superfamily. MTA/SAH deaminase family.</text>
</comment>
<organism evidence="6 7">
    <name type="scientific">candidate division WOR-1 bacterium RIFOXYB2_FULL_48_7</name>
    <dbReference type="NCBI Taxonomy" id="1802583"/>
    <lineage>
        <taxon>Bacteria</taxon>
        <taxon>Bacillati</taxon>
        <taxon>Saganbacteria</taxon>
    </lineage>
</organism>
<name>A0A1F4TK48_UNCSA</name>
<feature type="binding site" evidence="4">
    <location>
        <position position="65"/>
    </location>
    <ligand>
        <name>Zn(2+)</name>
        <dbReference type="ChEBI" id="CHEBI:29105"/>
    </ligand>
</feature>
<dbReference type="EC" id="3.5.4.31" evidence="4"/>
<evidence type="ECO:0000259" key="5">
    <source>
        <dbReference type="Pfam" id="PF01979"/>
    </source>
</evidence>
<dbReference type="CDD" id="cd01298">
    <property type="entry name" value="ATZ_TRZ_like"/>
    <property type="match status" value="1"/>
</dbReference>
<feature type="binding site" evidence="4">
    <location>
        <position position="94"/>
    </location>
    <ligand>
        <name>substrate</name>
    </ligand>
</feature>
<dbReference type="Gene3D" id="2.30.40.10">
    <property type="entry name" value="Urease, subunit C, domain 1"/>
    <property type="match status" value="1"/>
</dbReference>
<dbReference type="SUPFAM" id="SSF51556">
    <property type="entry name" value="Metallo-dependent hydrolases"/>
    <property type="match status" value="1"/>
</dbReference>
<reference evidence="6 7" key="1">
    <citation type="journal article" date="2016" name="Nat. Commun.">
        <title>Thousands of microbial genomes shed light on interconnected biogeochemical processes in an aquifer system.</title>
        <authorList>
            <person name="Anantharaman K."/>
            <person name="Brown C.T."/>
            <person name="Hug L.A."/>
            <person name="Sharon I."/>
            <person name="Castelle C.J."/>
            <person name="Probst A.J."/>
            <person name="Thomas B.C."/>
            <person name="Singh A."/>
            <person name="Wilkins M.J."/>
            <person name="Karaoz U."/>
            <person name="Brodie E.L."/>
            <person name="Williams K.H."/>
            <person name="Hubbard S.S."/>
            <person name="Banfield J.F."/>
        </authorList>
    </citation>
    <scope>NUCLEOTIDE SEQUENCE [LARGE SCALE GENOMIC DNA]</scope>
</reference>
<dbReference type="InterPro" id="IPR011059">
    <property type="entry name" value="Metal-dep_hydrolase_composite"/>
</dbReference>
<evidence type="ECO:0000313" key="7">
    <source>
        <dbReference type="Proteomes" id="UP000178951"/>
    </source>
</evidence>
<gene>
    <name evidence="4" type="primary">mtaD</name>
    <name evidence="6" type="ORF">A2311_05490</name>
</gene>
<dbReference type="InterPro" id="IPR050287">
    <property type="entry name" value="MTA/SAH_deaminase"/>
</dbReference>
<dbReference type="FunFam" id="3.20.20.140:FF:000014">
    <property type="entry name" value="5-methylthioadenosine/S-adenosylhomocysteine deaminase"/>
    <property type="match status" value="1"/>
</dbReference>
<comment type="caution">
    <text evidence="4">Lacks conserved residue(s) required for the propagation of feature annotation.</text>
</comment>
<keyword evidence="2 4" id="KW-0378">Hydrolase</keyword>
<comment type="function">
    <text evidence="4">Catalyzes the deamination of 5-methylthioadenosine and S-adenosyl-L-homocysteine into 5-methylthioinosine and S-inosyl-L-homocysteine, respectively. Is also able to deaminate adenosine.</text>
</comment>
<dbReference type="HAMAP" id="MF_01281">
    <property type="entry name" value="MTA_SAH_deamin"/>
    <property type="match status" value="1"/>
</dbReference>
<comment type="cofactor">
    <cofactor evidence="4">
        <name>Zn(2+)</name>
        <dbReference type="ChEBI" id="CHEBI:29105"/>
    </cofactor>
    <text evidence="4">Binds 1 zinc ion per subunit.</text>
</comment>
<evidence type="ECO:0000256" key="3">
    <source>
        <dbReference type="ARBA" id="ARBA00022833"/>
    </source>
</evidence>
<comment type="catalytic activity">
    <reaction evidence="4">
        <text>S-methyl-5'-thioadenosine + H2O + H(+) = S-methyl-5'-thioinosine + NH4(+)</text>
        <dbReference type="Rhea" id="RHEA:25025"/>
        <dbReference type="ChEBI" id="CHEBI:15377"/>
        <dbReference type="ChEBI" id="CHEBI:15378"/>
        <dbReference type="ChEBI" id="CHEBI:17509"/>
        <dbReference type="ChEBI" id="CHEBI:28938"/>
        <dbReference type="ChEBI" id="CHEBI:48595"/>
        <dbReference type="EC" id="3.5.4.31"/>
    </reaction>
</comment>
<dbReference type="InterPro" id="IPR023512">
    <property type="entry name" value="Deaminase_MtaD/DadD"/>
</dbReference>
<dbReference type="InterPro" id="IPR032466">
    <property type="entry name" value="Metal_Hydrolase"/>
</dbReference>
<evidence type="ECO:0000256" key="1">
    <source>
        <dbReference type="ARBA" id="ARBA00022723"/>
    </source>
</evidence>
<dbReference type="PANTHER" id="PTHR43794">
    <property type="entry name" value="AMINOHYDROLASE SSNA-RELATED"/>
    <property type="match status" value="1"/>
</dbReference>
<proteinExistence type="inferred from homology"/>
<comment type="catalytic activity">
    <reaction evidence="4">
        <text>S-adenosyl-L-homocysteine + H2O + H(+) = S-inosyl-L-homocysteine + NH4(+)</text>
        <dbReference type="Rhea" id="RHEA:20716"/>
        <dbReference type="ChEBI" id="CHEBI:15377"/>
        <dbReference type="ChEBI" id="CHEBI:15378"/>
        <dbReference type="ChEBI" id="CHEBI:28938"/>
        <dbReference type="ChEBI" id="CHEBI:57856"/>
        <dbReference type="ChEBI" id="CHEBI:57985"/>
        <dbReference type="EC" id="3.5.4.28"/>
    </reaction>
</comment>
<dbReference type="STRING" id="1802583.A2311_05490"/>
<protein>
    <recommendedName>
        <fullName evidence="4">5-methylthioadenosine/S-adenosylhomocysteine deaminase</fullName>
        <shortName evidence="4">MTA/SAH deaminase</shortName>
        <ecNumber evidence="4">3.5.4.28</ecNumber>
        <ecNumber evidence="4">3.5.4.31</ecNumber>
    </recommendedName>
</protein>
<feature type="binding site" evidence="4">
    <location>
        <position position="217"/>
    </location>
    <ligand>
        <name>substrate</name>
    </ligand>
</feature>
<dbReference type="InterPro" id="IPR006680">
    <property type="entry name" value="Amidohydro-rel"/>
</dbReference>
<comment type="caution">
    <text evidence="6">The sequence shown here is derived from an EMBL/GenBank/DDBJ whole genome shotgun (WGS) entry which is preliminary data.</text>
</comment>
<dbReference type="GO" id="GO:0050270">
    <property type="term" value="F:S-adenosylhomocysteine deaminase activity"/>
    <property type="evidence" value="ECO:0007669"/>
    <property type="project" value="UniProtKB-UniRule"/>
</dbReference>